<name>A0AAP2E0L5_9BACT</name>
<feature type="modified residue" description="4-aspartylphosphate" evidence="2">
    <location>
        <position position="54"/>
    </location>
</feature>
<dbReference type="Gene3D" id="3.40.50.2300">
    <property type="match status" value="1"/>
</dbReference>
<evidence type="ECO:0000256" key="2">
    <source>
        <dbReference type="PROSITE-ProRule" id="PRU00169"/>
    </source>
</evidence>
<dbReference type="GO" id="GO:0000160">
    <property type="term" value="P:phosphorelay signal transduction system"/>
    <property type="evidence" value="ECO:0007669"/>
    <property type="project" value="InterPro"/>
</dbReference>
<evidence type="ECO:0000259" key="3">
    <source>
        <dbReference type="PROSITE" id="PS50110"/>
    </source>
</evidence>
<dbReference type="RefSeq" id="WP_254086448.1">
    <property type="nucleotide sequence ID" value="NZ_JAHESE010000027.1"/>
</dbReference>
<dbReference type="InterPro" id="IPR001789">
    <property type="entry name" value="Sig_transdc_resp-reg_receiver"/>
</dbReference>
<keyword evidence="5" id="KW-1185">Reference proteome</keyword>
<dbReference type="SMART" id="SM00448">
    <property type="entry name" value="REC"/>
    <property type="match status" value="1"/>
</dbReference>
<dbReference type="InterPro" id="IPR050595">
    <property type="entry name" value="Bact_response_regulator"/>
</dbReference>
<proteinExistence type="predicted"/>
<evidence type="ECO:0000313" key="5">
    <source>
        <dbReference type="Proteomes" id="UP001319080"/>
    </source>
</evidence>
<reference evidence="4 5" key="1">
    <citation type="submission" date="2021-05" db="EMBL/GenBank/DDBJ databases">
        <title>A Polyphasic approach of four new species of the genus Ohtaekwangia: Ohtaekwangia histidinii sp. nov., Ohtaekwangia cretensis sp. nov., Ohtaekwangia indiensis sp. nov., Ohtaekwangia reichenbachii sp. nov. from diverse environment.</title>
        <authorList>
            <person name="Octaviana S."/>
        </authorList>
    </citation>
    <scope>NUCLEOTIDE SEQUENCE [LARGE SCALE GENOMIC DNA]</scope>
    <source>
        <strain evidence="4 5">PWU5</strain>
    </source>
</reference>
<evidence type="ECO:0000313" key="4">
    <source>
        <dbReference type="EMBL" id="MBT1710873.1"/>
    </source>
</evidence>
<comment type="caution">
    <text evidence="4">The sequence shown here is derived from an EMBL/GenBank/DDBJ whole genome shotgun (WGS) entry which is preliminary data.</text>
</comment>
<evidence type="ECO:0000256" key="1">
    <source>
        <dbReference type="ARBA" id="ARBA00022553"/>
    </source>
</evidence>
<dbReference type="PANTHER" id="PTHR44591">
    <property type="entry name" value="STRESS RESPONSE REGULATOR PROTEIN 1"/>
    <property type="match status" value="1"/>
</dbReference>
<dbReference type="AlphaFoldDB" id="A0AAP2E0L5"/>
<dbReference type="InterPro" id="IPR011006">
    <property type="entry name" value="CheY-like_superfamily"/>
</dbReference>
<feature type="domain" description="Response regulatory" evidence="3">
    <location>
        <begin position="5"/>
        <end position="111"/>
    </location>
</feature>
<dbReference type="SUPFAM" id="SSF52172">
    <property type="entry name" value="CheY-like"/>
    <property type="match status" value="1"/>
</dbReference>
<dbReference type="PROSITE" id="PS50110">
    <property type="entry name" value="RESPONSE_REGULATORY"/>
    <property type="match status" value="1"/>
</dbReference>
<dbReference type="EMBL" id="JAHESE010000027">
    <property type="protein sequence ID" value="MBT1710873.1"/>
    <property type="molecule type" value="Genomic_DNA"/>
</dbReference>
<dbReference type="Proteomes" id="UP001319080">
    <property type="component" value="Unassembled WGS sequence"/>
</dbReference>
<organism evidence="4 5">
    <name type="scientific">Dawidia cretensis</name>
    <dbReference type="NCBI Taxonomy" id="2782350"/>
    <lineage>
        <taxon>Bacteria</taxon>
        <taxon>Pseudomonadati</taxon>
        <taxon>Bacteroidota</taxon>
        <taxon>Cytophagia</taxon>
        <taxon>Cytophagales</taxon>
        <taxon>Chryseotaleaceae</taxon>
        <taxon>Dawidia</taxon>
    </lineage>
</organism>
<protein>
    <submittedName>
        <fullName evidence="4">Response regulator</fullName>
    </submittedName>
</protein>
<sequence>MKTRKILLIDDERDFGILMKNFFSQKNCEVYHAQTLAEGMKILEQEKPDVIFLDNNLPDGLGWGKTEYILVNYPLSQLNLISAYHVPKTSASSFRILEKPLVLEEINKMFE</sequence>
<keyword evidence="1 2" id="KW-0597">Phosphoprotein</keyword>
<accession>A0AAP2E0L5</accession>
<dbReference type="CDD" id="cd00156">
    <property type="entry name" value="REC"/>
    <property type="match status" value="1"/>
</dbReference>
<gene>
    <name evidence="4" type="ORF">KK062_21705</name>
</gene>
<dbReference type="Pfam" id="PF00072">
    <property type="entry name" value="Response_reg"/>
    <property type="match status" value="1"/>
</dbReference>
<dbReference type="PANTHER" id="PTHR44591:SF3">
    <property type="entry name" value="RESPONSE REGULATORY DOMAIN-CONTAINING PROTEIN"/>
    <property type="match status" value="1"/>
</dbReference>